<reference evidence="1" key="1">
    <citation type="journal article" date="2015" name="Genome Biol. Evol.">
        <title>Organellar Genomes of White Spruce (Picea glauca): Assembly and Annotation.</title>
        <authorList>
            <person name="Jackman S.D."/>
            <person name="Warren R.L."/>
            <person name="Gibb E.A."/>
            <person name="Vandervalk B.P."/>
            <person name="Mohamadi H."/>
            <person name="Chu J."/>
            <person name="Raymond A."/>
            <person name="Pleasance S."/>
            <person name="Coope R."/>
            <person name="Wildung M.R."/>
            <person name="Ritland C.E."/>
            <person name="Bousquet J."/>
            <person name="Jones S.J."/>
            <person name="Bohlmann J."/>
            <person name="Birol I."/>
        </authorList>
    </citation>
    <scope>NUCLEOTIDE SEQUENCE [LARGE SCALE GENOMIC DNA]</scope>
    <source>
        <tissue evidence="1">Flushing bud</tissue>
    </source>
</reference>
<comment type="caution">
    <text evidence="1">The sequence shown here is derived from an EMBL/GenBank/DDBJ whole genome shotgun (WGS) entry which is preliminary data.</text>
</comment>
<proteinExistence type="predicted"/>
<organism evidence="1">
    <name type="scientific">Picea glauca</name>
    <name type="common">White spruce</name>
    <name type="synonym">Pinus glauca</name>
    <dbReference type="NCBI Taxonomy" id="3330"/>
    <lineage>
        <taxon>Eukaryota</taxon>
        <taxon>Viridiplantae</taxon>
        <taxon>Streptophyta</taxon>
        <taxon>Embryophyta</taxon>
        <taxon>Tracheophyta</taxon>
        <taxon>Spermatophyta</taxon>
        <taxon>Pinopsida</taxon>
        <taxon>Pinidae</taxon>
        <taxon>Conifers I</taxon>
        <taxon>Pinales</taxon>
        <taxon>Pinaceae</taxon>
        <taxon>Picea</taxon>
    </lineage>
</organism>
<keyword evidence="1" id="KW-0496">Mitochondrion</keyword>
<geneLocation type="mitochondrion" evidence="1"/>
<sequence length="55" mass="6237">MFASSCIDFAISHATYIRHPQTDLNPTGINRCIHIYPSIMRSHFLSIQHSPNAPQ</sequence>
<protein>
    <submittedName>
        <fullName evidence="1">Uncharacterized protein</fullName>
    </submittedName>
</protein>
<dbReference type="EMBL" id="LKAM01000002">
    <property type="protein sequence ID" value="KUM49638.1"/>
    <property type="molecule type" value="Genomic_DNA"/>
</dbReference>
<accession>A0A117NIA4</accession>
<evidence type="ECO:0000313" key="1">
    <source>
        <dbReference type="EMBL" id="KUM49638.1"/>
    </source>
</evidence>
<dbReference type="AlphaFoldDB" id="A0A117NIA4"/>
<name>A0A117NIA4_PICGL</name>
<gene>
    <name evidence="1" type="ORF">ABT39_MTgene2863</name>
</gene>